<evidence type="ECO:0000313" key="2">
    <source>
        <dbReference type="Proteomes" id="UP000192247"/>
    </source>
</evidence>
<protein>
    <submittedName>
        <fullName evidence="1">Uncharacterized protein</fullName>
    </submittedName>
</protein>
<dbReference type="InParanoid" id="A0A1V9XI34"/>
<comment type="caution">
    <text evidence="1">The sequence shown here is derived from an EMBL/GenBank/DDBJ whole genome shotgun (WGS) entry which is preliminary data.</text>
</comment>
<dbReference type="OrthoDB" id="6482798at2759"/>
<dbReference type="EMBL" id="MNPL01010508">
    <property type="protein sequence ID" value="OQR73081.1"/>
    <property type="molecule type" value="Genomic_DNA"/>
</dbReference>
<accession>A0A1V9XI34</accession>
<feature type="non-terminal residue" evidence="1">
    <location>
        <position position="1"/>
    </location>
</feature>
<dbReference type="AlphaFoldDB" id="A0A1V9XI34"/>
<keyword evidence="2" id="KW-1185">Reference proteome</keyword>
<organism evidence="1 2">
    <name type="scientific">Tropilaelaps mercedesae</name>
    <dbReference type="NCBI Taxonomy" id="418985"/>
    <lineage>
        <taxon>Eukaryota</taxon>
        <taxon>Metazoa</taxon>
        <taxon>Ecdysozoa</taxon>
        <taxon>Arthropoda</taxon>
        <taxon>Chelicerata</taxon>
        <taxon>Arachnida</taxon>
        <taxon>Acari</taxon>
        <taxon>Parasitiformes</taxon>
        <taxon>Mesostigmata</taxon>
        <taxon>Gamasina</taxon>
        <taxon>Dermanyssoidea</taxon>
        <taxon>Laelapidae</taxon>
        <taxon>Tropilaelaps</taxon>
    </lineage>
</organism>
<gene>
    <name evidence="1" type="ORF">BIW11_09967</name>
</gene>
<dbReference type="Proteomes" id="UP000192247">
    <property type="component" value="Unassembled WGS sequence"/>
</dbReference>
<name>A0A1V9XI34_9ACAR</name>
<sequence>IASNRITNRKFKAAFTHGKVTGLLQLQRKGDCEPTRWVYGNITLKCTLDLSTAFAAYAVSATGHTIDGRVDLRDVYAKVTEGTAKFSVRSFPNRAPYVRISVDDEPKLQIQIFPDLNLNTNRRQEFDSEVRKLAVEHIRQAFEVQFSSTFTDITKSNPLPPV</sequence>
<proteinExistence type="predicted"/>
<evidence type="ECO:0000313" key="1">
    <source>
        <dbReference type="EMBL" id="OQR73081.1"/>
    </source>
</evidence>
<reference evidence="1 2" key="1">
    <citation type="journal article" date="2017" name="Gigascience">
        <title>Draft genome of the honey bee ectoparasitic mite, Tropilaelaps mercedesae, is shaped by the parasitic life history.</title>
        <authorList>
            <person name="Dong X."/>
            <person name="Armstrong S.D."/>
            <person name="Xia D."/>
            <person name="Makepeace B.L."/>
            <person name="Darby A.C."/>
            <person name="Kadowaki T."/>
        </authorList>
    </citation>
    <scope>NUCLEOTIDE SEQUENCE [LARGE SCALE GENOMIC DNA]</scope>
    <source>
        <strain evidence="1">Wuxi-XJTLU</strain>
    </source>
</reference>